<evidence type="ECO:0000313" key="3">
    <source>
        <dbReference type="Proteomes" id="UP000266841"/>
    </source>
</evidence>
<organism evidence="2 3">
    <name type="scientific">Thalassiosira oceanica</name>
    <name type="common">Marine diatom</name>
    <dbReference type="NCBI Taxonomy" id="159749"/>
    <lineage>
        <taxon>Eukaryota</taxon>
        <taxon>Sar</taxon>
        <taxon>Stramenopiles</taxon>
        <taxon>Ochrophyta</taxon>
        <taxon>Bacillariophyta</taxon>
        <taxon>Coscinodiscophyceae</taxon>
        <taxon>Thalassiosirophycidae</taxon>
        <taxon>Thalassiosirales</taxon>
        <taxon>Thalassiosiraceae</taxon>
        <taxon>Thalassiosira</taxon>
    </lineage>
</organism>
<feature type="region of interest" description="Disordered" evidence="1">
    <location>
        <begin position="57"/>
        <end position="82"/>
    </location>
</feature>
<sequence length="303" mass="32524">VDDEAAAGGAERRQGGGIRRRFPRRCSTPDGADGPDEAVAEELILCEGRSILQGSAVESELQTGMARPGPSSSEAVSPTTFNGSVRYDVLDRPTQFIARKSRMCPASSELISSYADGRRRVRIAAARHAAAQPATHSTSTLREELSPPTAKKMRDCEDARPGLREEGFADEPQNPTKHVSPKAHTHNNCRSSLLVAGHSQTKPATQPGKKREHWLELRAPKRGGEGTTASSSGCAGLRAPIGAKIIRWGPSGCCAAVPGTDVREDGASRSPGQRASWCSRPERRSGSGRRRRPACRRSREIFG</sequence>
<accession>K0SUI8</accession>
<dbReference type="Proteomes" id="UP000266841">
    <property type="component" value="Unassembled WGS sequence"/>
</dbReference>
<proteinExistence type="predicted"/>
<feature type="compositionally biased region" description="Basic residues" evidence="1">
    <location>
        <begin position="286"/>
        <end position="296"/>
    </location>
</feature>
<evidence type="ECO:0000313" key="2">
    <source>
        <dbReference type="EMBL" id="EJK64646.1"/>
    </source>
</evidence>
<feature type="region of interest" description="Disordered" evidence="1">
    <location>
        <begin position="129"/>
        <end position="185"/>
    </location>
</feature>
<dbReference type="AlphaFoldDB" id="K0SUI8"/>
<gene>
    <name evidence="2" type="ORF">THAOC_14598</name>
</gene>
<evidence type="ECO:0000256" key="1">
    <source>
        <dbReference type="SAM" id="MobiDB-lite"/>
    </source>
</evidence>
<keyword evidence="3" id="KW-1185">Reference proteome</keyword>
<feature type="compositionally biased region" description="Basic and acidic residues" evidence="1">
    <location>
        <begin position="152"/>
        <end position="167"/>
    </location>
</feature>
<feature type="compositionally biased region" description="Polar residues" evidence="1">
    <location>
        <begin position="70"/>
        <end position="82"/>
    </location>
</feature>
<feature type="region of interest" description="Disordered" evidence="1">
    <location>
        <begin position="1"/>
        <end position="37"/>
    </location>
</feature>
<feature type="region of interest" description="Disordered" evidence="1">
    <location>
        <begin position="258"/>
        <end position="303"/>
    </location>
</feature>
<feature type="non-terminal residue" evidence="2">
    <location>
        <position position="1"/>
    </location>
</feature>
<dbReference type="EMBL" id="AGNL01017035">
    <property type="protein sequence ID" value="EJK64646.1"/>
    <property type="molecule type" value="Genomic_DNA"/>
</dbReference>
<name>K0SUI8_THAOC</name>
<comment type="caution">
    <text evidence="2">The sequence shown here is derived from an EMBL/GenBank/DDBJ whole genome shotgun (WGS) entry which is preliminary data.</text>
</comment>
<protein>
    <submittedName>
        <fullName evidence="2">Uncharacterized protein</fullName>
    </submittedName>
</protein>
<reference evidence="2 3" key="1">
    <citation type="journal article" date="2012" name="Genome Biol.">
        <title>Genome and low-iron response of an oceanic diatom adapted to chronic iron limitation.</title>
        <authorList>
            <person name="Lommer M."/>
            <person name="Specht M."/>
            <person name="Roy A.S."/>
            <person name="Kraemer L."/>
            <person name="Andreson R."/>
            <person name="Gutowska M.A."/>
            <person name="Wolf J."/>
            <person name="Bergner S.V."/>
            <person name="Schilhabel M.B."/>
            <person name="Klostermeier U.C."/>
            <person name="Beiko R.G."/>
            <person name="Rosenstiel P."/>
            <person name="Hippler M."/>
            <person name="Laroche J."/>
        </authorList>
    </citation>
    <scope>NUCLEOTIDE SEQUENCE [LARGE SCALE GENOMIC DNA]</scope>
    <source>
        <strain evidence="2 3">CCMP1005</strain>
    </source>
</reference>